<dbReference type="InterPro" id="IPR036098">
    <property type="entry name" value="Thymidylate_synthase_ThyX_sf"/>
</dbReference>
<dbReference type="GO" id="GO:0070402">
    <property type="term" value="F:NADPH binding"/>
    <property type="evidence" value="ECO:0007669"/>
    <property type="project" value="TreeGrafter"/>
</dbReference>
<dbReference type="Pfam" id="PF02511">
    <property type="entry name" value="Thy1"/>
    <property type="match status" value="1"/>
</dbReference>
<dbReference type="PANTHER" id="PTHR34934">
    <property type="entry name" value="FLAVIN-DEPENDENT THYMIDYLATE SYNTHASE"/>
    <property type="match status" value="1"/>
</dbReference>
<feature type="region of interest" description="Disordered" evidence="1">
    <location>
        <begin position="105"/>
        <end position="124"/>
    </location>
</feature>
<dbReference type="GO" id="GO:0050660">
    <property type="term" value="F:flavin adenine dinucleotide binding"/>
    <property type="evidence" value="ECO:0007669"/>
    <property type="project" value="InterPro"/>
</dbReference>
<reference evidence="2" key="1">
    <citation type="submission" date="2020-05" db="EMBL/GenBank/DDBJ databases">
        <authorList>
            <person name="Chiriac C."/>
            <person name="Salcher M."/>
            <person name="Ghai R."/>
            <person name="Kavagutti S V."/>
        </authorList>
    </citation>
    <scope>NUCLEOTIDE SEQUENCE</scope>
</reference>
<dbReference type="PANTHER" id="PTHR34934:SF1">
    <property type="entry name" value="FLAVIN-DEPENDENT THYMIDYLATE SYNTHASE"/>
    <property type="match status" value="1"/>
</dbReference>
<dbReference type="NCBIfam" id="TIGR02170">
    <property type="entry name" value="thyX"/>
    <property type="match status" value="1"/>
</dbReference>
<dbReference type="SUPFAM" id="SSF69796">
    <property type="entry name" value="Thymidylate synthase-complementing protein Thy1"/>
    <property type="match status" value="1"/>
</dbReference>
<accession>A0A6J5T8N6</accession>
<dbReference type="CDD" id="cd20175">
    <property type="entry name" value="ThyX"/>
    <property type="match status" value="1"/>
</dbReference>
<dbReference type="EMBL" id="LR797814">
    <property type="protein sequence ID" value="CAB4240513.1"/>
    <property type="molecule type" value="Genomic_DNA"/>
</dbReference>
<evidence type="ECO:0000313" key="2">
    <source>
        <dbReference type="EMBL" id="CAB4240513.1"/>
    </source>
</evidence>
<dbReference type="GO" id="GO:0050797">
    <property type="term" value="F:thymidylate synthase (FAD) activity"/>
    <property type="evidence" value="ECO:0007669"/>
    <property type="project" value="InterPro"/>
</dbReference>
<dbReference type="InterPro" id="IPR003669">
    <property type="entry name" value="Thymidylate_synthase_ThyX"/>
</dbReference>
<dbReference type="Gene3D" id="3.30.1360.170">
    <property type="match status" value="1"/>
</dbReference>
<dbReference type="PROSITE" id="PS51331">
    <property type="entry name" value="THYX"/>
    <property type="match status" value="1"/>
</dbReference>
<sequence length="220" mass="25415">MTTINAKLVALTQPTIGVGAGSAEGLVAYCAKVSNPANQDSPDYERLLAYCVRNKHWSVFEMANAVVEVEAPRDITRQLLRHRSFSFQEFSQRYSDQIEFTDREFRRQDSKNRQNSTNDLDEDTQDVCNTEAYDYRRSAEIMYHWMRGQNVAKECARVILPEGLTMSRLYVNGTLRSWIHYLDVRDDEGVTQWEHVVLARKIKEVLLPAFPTVFGLLENK</sequence>
<gene>
    <name evidence="2" type="ORF">UFOVP3_10</name>
</gene>
<evidence type="ECO:0000256" key="1">
    <source>
        <dbReference type="SAM" id="MobiDB-lite"/>
    </source>
</evidence>
<organism evidence="2">
    <name type="scientific">uncultured Caudovirales phage</name>
    <dbReference type="NCBI Taxonomy" id="2100421"/>
    <lineage>
        <taxon>Viruses</taxon>
        <taxon>Duplodnaviria</taxon>
        <taxon>Heunggongvirae</taxon>
        <taxon>Uroviricota</taxon>
        <taxon>Caudoviricetes</taxon>
        <taxon>Peduoviridae</taxon>
        <taxon>Maltschvirus</taxon>
        <taxon>Maltschvirus maltsch</taxon>
    </lineage>
</organism>
<dbReference type="GO" id="GO:0004799">
    <property type="term" value="F:thymidylate synthase activity"/>
    <property type="evidence" value="ECO:0007669"/>
    <property type="project" value="TreeGrafter"/>
</dbReference>
<protein>
    <submittedName>
        <fullName evidence="2">THY1 Predicted alternative thymidylate synthase</fullName>
    </submittedName>
</protein>
<proteinExistence type="predicted"/>
<dbReference type="GO" id="GO:0006231">
    <property type="term" value="P:dTMP biosynthetic process"/>
    <property type="evidence" value="ECO:0007669"/>
    <property type="project" value="InterPro"/>
</dbReference>
<name>A0A6J5T8N6_9CAUD</name>
<dbReference type="Gene3D" id="1.20.5.3070">
    <property type="match status" value="1"/>
</dbReference>